<sequence>MKQTLTMTFSFLLLMNSIASTTYRTFKDSSGRAIQARLVQFDAESEVVTIERKDRKTAQLPLSKFSVNDRAYIRNFDISTESQDNISTTKELEPLTKGQVKDLAEQLEESIEDKDFESFSSLYLSAIKRPGNWDQMKRVDIGDIEDHVFHMQISADTGSNGAIGWVHLTPSGKIKYCPLTSQHPVELVAGAISTFDWLDRERLDAYKPQLNQAIRDLERSKVPTFGFKKNMPFNELKENNKKLKAWFKENCETYDVGTPKLPIPEKRLKSIKSNIKF</sequence>
<gene>
    <name evidence="1" type="ORF">P9H32_18150</name>
</gene>
<keyword evidence="2" id="KW-1185">Reference proteome</keyword>
<evidence type="ECO:0000313" key="1">
    <source>
        <dbReference type="EMBL" id="MDZ8120555.1"/>
    </source>
</evidence>
<accession>A0ABU5N291</accession>
<dbReference type="EMBL" id="JARVCO010000012">
    <property type="protein sequence ID" value="MDZ8120555.1"/>
    <property type="molecule type" value="Genomic_DNA"/>
</dbReference>
<organism evidence="1 2">
    <name type="scientific">Pontiella agarivorans</name>
    <dbReference type="NCBI Taxonomy" id="3038953"/>
    <lineage>
        <taxon>Bacteria</taxon>
        <taxon>Pseudomonadati</taxon>
        <taxon>Kiritimatiellota</taxon>
        <taxon>Kiritimatiellia</taxon>
        <taxon>Kiritimatiellales</taxon>
        <taxon>Pontiellaceae</taxon>
        <taxon>Pontiella</taxon>
    </lineage>
</organism>
<dbReference type="Gene3D" id="2.30.30.700">
    <property type="entry name" value="SLA1 homology domain 1"/>
    <property type="match status" value="1"/>
</dbReference>
<proteinExistence type="predicted"/>
<evidence type="ECO:0008006" key="3">
    <source>
        <dbReference type="Google" id="ProtNLM"/>
    </source>
</evidence>
<comment type="caution">
    <text evidence="1">The sequence shown here is derived from an EMBL/GenBank/DDBJ whole genome shotgun (WGS) entry which is preliminary data.</text>
</comment>
<protein>
    <recommendedName>
        <fullName evidence="3">SLA1 homology domain-containing protein</fullName>
    </recommendedName>
</protein>
<name>A0ABU5N291_9BACT</name>
<dbReference type="Proteomes" id="UP001290861">
    <property type="component" value="Unassembled WGS sequence"/>
</dbReference>
<evidence type="ECO:0000313" key="2">
    <source>
        <dbReference type="Proteomes" id="UP001290861"/>
    </source>
</evidence>
<reference evidence="1 2" key="1">
    <citation type="journal article" date="2024" name="Appl. Environ. Microbiol.">
        <title>Pontiella agarivorans sp. nov., a novel marine anaerobic bacterium capable of degrading macroalgal polysaccharides and fixing nitrogen.</title>
        <authorList>
            <person name="Liu N."/>
            <person name="Kivenson V."/>
            <person name="Peng X."/>
            <person name="Cui Z."/>
            <person name="Lankiewicz T.S."/>
            <person name="Gosselin K.M."/>
            <person name="English C.J."/>
            <person name="Blair E.M."/>
            <person name="O'Malley M.A."/>
            <person name="Valentine D.L."/>
        </authorList>
    </citation>
    <scope>NUCLEOTIDE SEQUENCE [LARGE SCALE GENOMIC DNA]</scope>
    <source>
        <strain evidence="1 2">NLcol2</strain>
    </source>
</reference>
<dbReference type="RefSeq" id="WP_322610329.1">
    <property type="nucleotide sequence ID" value="NZ_JARVCO010000012.1"/>
</dbReference>